<protein>
    <submittedName>
        <fullName evidence="2">Uncharacterized protein</fullName>
    </submittedName>
</protein>
<dbReference type="EMBL" id="MT141454">
    <property type="protein sequence ID" value="QJA61839.1"/>
    <property type="molecule type" value="Genomic_DNA"/>
</dbReference>
<sequence length="136" mass="15304">MGTKLNPGAYDCLDKIAPDEPFFVLRAKDPLAADLVADWVDRASRTLLHEPDKLMEASMCADAMRDWRDMKRVQDEAIADQEKLFALEGSLRLFAGGRIEYADHAFRFVRTDGEGVVTSVSLRGLIEKMPKDDIPF</sequence>
<dbReference type="EMBL" id="MT142443">
    <property type="protein sequence ID" value="QJA80959.1"/>
    <property type="molecule type" value="Genomic_DNA"/>
</dbReference>
<evidence type="ECO:0000313" key="1">
    <source>
        <dbReference type="EMBL" id="QJA61839.1"/>
    </source>
</evidence>
<reference evidence="2" key="1">
    <citation type="submission" date="2020-03" db="EMBL/GenBank/DDBJ databases">
        <title>The deep terrestrial virosphere.</title>
        <authorList>
            <person name="Holmfeldt K."/>
            <person name="Nilsson E."/>
            <person name="Simone D."/>
            <person name="Lopez-Fernandez M."/>
            <person name="Wu X."/>
            <person name="de Brujin I."/>
            <person name="Lundin D."/>
            <person name="Andersson A."/>
            <person name="Bertilsson S."/>
            <person name="Dopson M."/>
        </authorList>
    </citation>
    <scope>NUCLEOTIDE SEQUENCE</scope>
    <source>
        <strain evidence="2">MM415A00613</strain>
        <strain evidence="1">MM415B00887</strain>
    </source>
</reference>
<gene>
    <name evidence="2" type="ORF">MM415A00613_0006</name>
    <name evidence="1" type="ORF">MM415B00887_0028</name>
</gene>
<proteinExistence type="predicted"/>
<accession>A0A6M3KG43</accession>
<organism evidence="2">
    <name type="scientific">viral metagenome</name>
    <dbReference type="NCBI Taxonomy" id="1070528"/>
    <lineage>
        <taxon>unclassified sequences</taxon>
        <taxon>metagenomes</taxon>
        <taxon>organismal metagenomes</taxon>
    </lineage>
</organism>
<dbReference type="AlphaFoldDB" id="A0A6M3KG43"/>
<evidence type="ECO:0000313" key="2">
    <source>
        <dbReference type="EMBL" id="QJA80959.1"/>
    </source>
</evidence>
<name>A0A6M3KG43_9ZZZZ</name>